<feature type="transmembrane region" description="Helical" evidence="14">
    <location>
        <begin position="684"/>
        <end position="705"/>
    </location>
</feature>
<dbReference type="Gene3D" id="3.40.50.1000">
    <property type="entry name" value="HAD superfamily/HAD-like"/>
    <property type="match status" value="1"/>
</dbReference>
<dbReference type="SFLD" id="SFLDS00003">
    <property type="entry name" value="Haloacid_Dehalogenase"/>
    <property type="match status" value="1"/>
</dbReference>
<evidence type="ECO:0000256" key="12">
    <source>
        <dbReference type="ARBA" id="ARBA00023136"/>
    </source>
</evidence>
<dbReference type="GO" id="GO:0046872">
    <property type="term" value="F:metal ion binding"/>
    <property type="evidence" value="ECO:0007669"/>
    <property type="project" value="UniProtKB-KW"/>
</dbReference>
<organism evidence="16 17">
    <name type="scientific">Candidatus Acetatifactor stercoripullorum</name>
    <dbReference type="NCBI Taxonomy" id="2838414"/>
    <lineage>
        <taxon>Bacteria</taxon>
        <taxon>Bacillati</taxon>
        <taxon>Bacillota</taxon>
        <taxon>Clostridia</taxon>
        <taxon>Lachnospirales</taxon>
        <taxon>Lachnospiraceae</taxon>
        <taxon>Acetatifactor</taxon>
    </lineage>
</organism>
<keyword evidence="9" id="KW-0067">ATP-binding</keyword>
<comment type="catalytic activity">
    <reaction evidence="13">
        <text>Ca(2+)(in) + ATP + H2O = Ca(2+)(out) + ADP + phosphate + H(+)</text>
        <dbReference type="Rhea" id="RHEA:18105"/>
        <dbReference type="ChEBI" id="CHEBI:15377"/>
        <dbReference type="ChEBI" id="CHEBI:15378"/>
        <dbReference type="ChEBI" id="CHEBI:29108"/>
        <dbReference type="ChEBI" id="CHEBI:30616"/>
        <dbReference type="ChEBI" id="CHEBI:43474"/>
        <dbReference type="ChEBI" id="CHEBI:456216"/>
        <dbReference type="EC" id="7.2.2.10"/>
    </reaction>
</comment>
<evidence type="ECO:0000313" key="17">
    <source>
        <dbReference type="Proteomes" id="UP000824265"/>
    </source>
</evidence>
<dbReference type="InterPro" id="IPR006068">
    <property type="entry name" value="ATPase_P-typ_cation-transptr_C"/>
</dbReference>
<keyword evidence="5" id="KW-0813">Transport</keyword>
<keyword evidence="11 14" id="KW-1133">Transmembrane helix</keyword>
<dbReference type="InterPro" id="IPR050510">
    <property type="entry name" value="Cation_transp_ATPase_P-type"/>
</dbReference>
<dbReference type="SUPFAM" id="SSF56784">
    <property type="entry name" value="HAD-like"/>
    <property type="match status" value="1"/>
</dbReference>
<evidence type="ECO:0000313" key="16">
    <source>
        <dbReference type="EMBL" id="HIW81329.1"/>
    </source>
</evidence>
<dbReference type="EC" id="7.2.2.10" evidence="3"/>
<dbReference type="Pfam" id="PF00690">
    <property type="entry name" value="Cation_ATPase_N"/>
    <property type="match status" value="1"/>
</dbReference>
<evidence type="ECO:0000256" key="6">
    <source>
        <dbReference type="ARBA" id="ARBA00022692"/>
    </source>
</evidence>
<dbReference type="GO" id="GO:1902600">
    <property type="term" value="P:proton transmembrane transport"/>
    <property type="evidence" value="ECO:0007669"/>
    <property type="project" value="TreeGrafter"/>
</dbReference>
<evidence type="ECO:0000256" key="4">
    <source>
        <dbReference type="ARBA" id="ARBA00022475"/>
    </source>
</evidence>
<evidence type="ECO:0000256" key="1">
    <source>
        <dbReference type="ARBA" id="ARBA00004651"/>
    </source>
</evidence>
<dbReference type="InterPro" id="IPR059000">
    <property type="entry name" value="ATPase_P-type_domA"/>
</dbReference>
<dbReference type="InterPro" id="IPR018303">
    <property type="entry name" value="ATPase_P-typ_P_site"/>
</dbReference>
<dbReference type="FunFam" id="2.70.150.10:FF:000016">
    <property type="entry name" value="Calcium-transporting P-type ATPase putative"/>
    <property type="match status" value="1"/>
</dbReference>
<feature type="domain" description="Cation-transporting P-type ATPase N-terminal" evidence="15">
    <location>
        <begin position="5"/>
        <end position="79"/>
    </location>
</feature>
<keyword evidence="4" id="KW-1003">Cell membrane</keyword>
<feature type="transmembrane region" description="Helical" evidence="14">
    <location>
        <begin position="247"/>
        <end position="267"/>
    </location>
</feature>
<evidence type="ECO:0000256" key="13">
    <source>
        <dbReference type="ARBA" id="ARBA00048694"/>
    </source>
</evidence>
<dbReference type="PANTHER" id="PTHR43294:SF20">
    <property type="entry name" value="P-TYPE ATPASE"/>
    <property type="match status" value="1"/>
</dbReference>
<feature type="transmembrane region" description="Helical" evidence="14">
    <location>
        <begin position="758"/>
        <end position="782"/>
    </location>
</feature>
<dbReference type="InterPro" id="IPR023298">
    <property type="entry name" value="ATPase_P-typ_TM_dom_sf"/>
</dbReference>
<gene>
    <name evidence="16" type="ORF">H9742_07350</name>
</gene>
<dbReference type="PRINTS" id="PR00120">
    <property type="entry name" value="HATPASE"/>
</dbReference>
<dbReference type="GO" id="GO:0005886">
    <property type="term" value="C:plasma membrane"/>
    <property type="evidence" value="ECO:0007669"/>
    <property type="project" value="UniProtKB-SubCell"/>
</dbReference>
<dbReference type="InterPro" id="IPR023299">
    <property type="entry name" value="ATPase_P-typ_cyto_dom_N"/>
</dbReference>
<dbReference type="SFLD" id="SFLDF00027">
    <property type="entry name" value="p-type_atpase"/>
    <property type="match status" value="1"/>
</dbReference>
<dbReference type="CDD" id="cd02089">
    <property type="entry name" value="P-type_ATPase_Ca_prok"/>
    <property type="match status" value="1"/>
</dbReference>
<evidence type="ECO:0000256" key="8">
    <source>
        <dbReference type="ARBA" id="ARBA00022741"/>
    </source>
</evidence>
<evidence type="ECO:0000256" key="2">
    <source>
        <dbReference type="ARBA" id="ARBA00005675"/>
    </source>
</evidence>
<dbReference type="AlphaFoldDB" id="A0A9D1UB27"/>
<evidence type="ECO:0000256" key="9">
    <source>
        <dbReference type="ARBA" id="ARBA00022840"/>
    </source>
</evidence>
<dbReference type="PANTHER" id="PTHR43294">
    <property type="entry name" value="SODIUM/POTASSIUM-TRANSPORTING ATPASE SUBUNIT ALPHA"/>
    <property type="match status" value="1"/>
</dbReference>
<evidence type="ECO:0000256" key="7">
    <source>
        <dbReference type="ARBA" id="ARBA00022723"/>
    </source>
</evidence>
<keyword evidence="12 14" id="KW-0472">Membrane</keyword>
<dbReference type="PROSITE" id="PS00154">
    <property type="entry name" value="ATPASE_E1_E2"/>
    <property type="match status" value="1"/>
</dbReference>
<comment type="subcellular location">
    <subcellularLocation>
        <location evidence="1">Cell membrane</location>
        <topology evidence="1">Multi-pass membrane protein</topology>
    </subcellularLocation>
</comment>
<dbReference type="Pfam" id="PF13246">
    <property type="entry name" value="Cation_ATPase"/>
    <property type="match status" value="1"/>
</dbReference>
<sequence length="885" mass="95846">MDTKIYFNQSAEDTAKALGVDLSTGLTKKEADERSARYGKNRLEGGKEKTVFQMALEQLKDFLVIILIIAAVISVALGETLEGVIIIAIVVLNTILGVYQENKASNALKALKEMASPHAKVLREGEIIQVASSDVVPGDIAILEAGDYIPADLRLIETVNLKIDEAALTGESVPVEKDAQALLKEDAALGDRVNCAYMGTVITYGRGKGVITDIGMQTQMGNIAGMLNQVPDEATPLQKKLDSLGKLLGIVCLGICVLIFLLGLWHGMELFDIFMTSVSLAVAAIPEGLTVVVTVVLAMGMQKMVKCNAIIKRLSAVETLGSTTVICSDKTGTLTQNKMTIQKLYDGEQVYHVSGSGYSPEGAVTDKDGREAGDSVKKLIEGGLLCNDASYHPKDESIIGDPTEGAMVVLAYKCSMEKDAWEKKYPRIQEIPFDSDRKLMSTFHKIDGQIVMYTKGAPDELLRRCEKIEIGGEAVSLDDQKREEILAQNQRFAEAALRVIGVAYRVTDRAEASLEMEDHLTFVGLMGMIDPPREEAKDAVAVCKRAGIQVKMITGDHKITASAIGRQLGIETDRTVEGREISQMSDDELRQCVKKTNIFARVSPEHKVRLVDAVRANGNIAAMTGDGVNDAPSLKHADIGIAMGITGTDVSKEAADMILTDDNFASIVRAVAEGRTIYSNIRKVVGFLLSCNIGEILVILFAMLFDLPVPLVAIQLLSINLITDAFPAFALGMEKEEPGVMERKPRDPAEPIVNKKMAVAVMIQSLALAAGTLGSFLYGLYVHDSLDVARSACFFTIVLGELLRAYSARSETVSVFRMKVFENGYLNKCVLASVAFMAASIYVPFLNPVFSTVPLTVDELLAALLFAFLPMLGGELAKLIQKKLK</sequence>
<keyword evidence="8" id="KW-0547">Nucleotide-binding</keyword>
<comment type="caution">
    <text evidence="16">The sequence shown here is derived from an EMBL/GenBank/DDBJ whole genome shotgun (WGS) entry which is preliminary data.</text>
</comment>
<proteinExistence type="inferred from homology"/>
<feature type="transmembrane region" description="Helical" evidence="14">
    <location>
        <begin position="273"/>
        <end position="298"/>
    </location>
</feature>
<dbReference type="Gene3D" id="3.40.1110.10">
    <property type="entry name" value="Calcium-transporting ATPase, cytoplasmic domain N"/>
    <property type="match status" value="1"/>
</dbReference>
<dbReference type="Gene3D" id="2.70.150.10">
    <property type="entry name" value="Calcium-transporting ATPase, cytoplasmic transduction domain A"/>
    <property type="match status" value="1"/>
</dbReference>
<dbReference type="InterPro" id="IPR008250">
    <property type="entry name" value="ATPase_P-typ_transduc_dom_A_sf"/>
</dbReference>
<dbReference type="GO" id="GO:0006883">
    <property type="term" value="P:intracellular sodium ion homeostasis"/>
    <property type="evidence" value="ECO:0007669"/>
    <property type="project" value="TreeGrafter"/>
</dbReference>
<evidence type="ECO:0000259" key="15">
    <source>
        <dbReference type="SMART" id="SM00831"/>
    </source>
</evidence>
<dbReference type="GO" id="GO:1990573">
    <property type="term" value="P:potassium ion import across plasma membrane"/>
    <property type="evidence" value="ECO:0007669"/>
    <property type="project" value="TreeGrafter"/>
</dbReference>
<dbReference type="SUPFAM" id="SSF81653">
    <property type="entry name" value="Calcium ATPase, transduction domain A"/>
    <property type="match status" value="1"/>
</dbReference>
<dbReference type="SUPFAM" id="SSF81665">
    <property type="entry name" value="Calcium ATPase, transmembrane domain M"/>
    <property type="match status" value="1"/>
</dbReference>
<evidence type="ECO:0000256" key="10">
    <source>
        <dbReference type="ARBA" id="ARBA00022967"/>
    </source>
</evidence>
<name>A0A9D1UB27_9FIRM</name>
<accession>A0A9D1UB27</accession>
<keyword evidence="7" id="KW-0479">Metal-binding</keyword>
<dbReference type="GO" id="GO:0005388">
    <property type="term" value="F:P-type calcium transporter activity"/>
    <property type="evidence" value="ECO:0007669"/>
    <property type="project" value="UniProtKB-EC"/>
</dbReference>
<keyword evidence="5" id="KW-0406">Ion transport</keyword>
<dbReference type="InterPro" id="IPR044492">
    <property type="entry name" value="P_typ_ATPase_HD_dom"/>
</dbReference>
<protein>
    <recommendedName>
        <fullName evidence="3">P-type Ca(2+) transporter</fullName>
        <ecNumber evidence="3">7.2.2.10</ecNumber>
    </recommendedName>
</protein>
<feature type="transmembrane region" description="Helical" evidence="14">
    <location>
        <begin position="83"/>
        <end position="99"/>
    </location>
</feature>
<keyword evidence="6 14" id="KW-0812">Transmembrane</keyword>
<feature type="transmembrane region" description="Helical" evidence="14">
    <location>
        <begin position="825"/>
        <end position="845"/>
    </location>
</feature>
<dbReference type="FunFam" id="3.40.50.1000:FF:000001">
    <property type="entry name" value="Phospholipid-transporting ATPase IC"/>
    <property type="match status" value="1"/>
</dbReference>
<reference evidence="16" key="1">
    <citation type="journal article" date="2021" name="PeerJ">
        <title>Extensive microbial diversity within the chicken gut microbiome revealed by metagenomics and culture.</title>
        <authorList>
            <person name="Gilroy R."/>
            <person name="Ravi A."/>
            <person name="Getino M."/>
            <person name="Pursley I."/>
            <person name="Horton D.L."/>
            <person name="Alikhan N.F."/>
            <person name="Baker D."/>
            <person name="Gharbi K."/>
            <person name="Hall N."/>
            <person name="Watson M."/>
            <person name="Adriaenssens E.M."/>
            <person name="Foster-Nyarko E."/>
            <person name="Jarju S."/>
            <person name="Secka A."/>
            <person name="Antonio M."/>
            <person name="Oren A."/>
            <person name="Chaudhuri R.R."/>
            <person name="La Ragione R."/>
            <person name="Hildebrand F."/>
            <person name="Pallen M.J."/>
        </authorList>
    </citation>
    <scope>NUCLEOTIDE SEQUENCE</scope>
    <source>
        <strain evidence="16">CHK195-6426</strain>
    </source>
</reference>
<dbReference type="PRINTS" id="PR00119">
    <property type="entry name" value="CATATPASE"/>
</dbReference>
<dbReference type="SMART" id="SM00831">
    <property type="entry name" value="Cation_ATPase_N"/>
    <property type="match status" value="1"/>
</dbReference>
<dbReference type="InterPro" id="IPR004014">
    <property type="entry name" value="ATPase_P-typ_cation-transptr_N"/>
</dbReference>
<dbReference type="Pfam" id="PF00122">
    <property type="entry name" value="E1-E2_ATPase"/>
    <property type="match status" value="1"/>
</dbReference>
<dbReference type="Pfam" id="PF00689">
    <property type="entry name" value="Cation_ATPase_C"/>
    <property type="match status" value="1"/>
</dbReference>
<dbReference type="Proteomes" id="UP000824265">
    <property type="component" value="Unassembled WGS sequence"/>
</dbReference>
<feature type="transmembrane region" description="Helical" evidence="14">
    <location>
        <begin position="860"/>
        <end position="880"/>
    </location>
</feature>
<dbReference type="Gene3D" id="1.20.1110.10">
    <property type="entry name" value="Calcium-transporting ATPase, transmembrane domain"/>
    <property type="match status" value="1"/>
</dbReference>
<evidence type="ECO:0000256" key="11">
    <source>
        <dbReference type="ARBA" id="ARBA00022989"/>
    </source>
</evidence>
<dbReference type="InterPro" id="IPR036412">
    <property type="entry name" value="HAD-like_sf"/>
</dbReference>
<dbReference type="EMBL" id="DXGH01000039">
    <property type="protein sequence ID" value="HIW81329.1"/>
    <property type="molecule type" value="Genomic_DNA"/>
</dbReference>
<reference evidence="16" key="2">
    <citation type="submission" date="2021-04" db="EMBL/GenBank/DDBJ databases">
        <authorList>
            <person name="Gilroy R."/>
        </authorList>
    </citation>
    <scope>NUCLEOTIDE SEQUENCE</scope>
    <source>
        <strain evidence="16">CHK195-6426</strain>
    </source>
</reference>
<dbReference type="GO" id="GO:0005524">
    <property type="term" value="F:ATP binding"/>
    <property type="evidence" value="ECO:0007669"/>
    <property type="project" value="UniProtKB-KW"/>
</dbReference>
<evidence type="ECO:0000256" key="5">
    <source>
        <dbReference type="ARBA" id="ARBA00022568"/>
    </source>
</evidence>
<dbReference type="GO" id="GO:0016887">
    <property type="term" value="F:ATP hydrolysis activity"/>
    <property type="evidence" value="ECO:0007669"/>
    <property type="project" value="InterPro"/>
</dbReference>
<comment type="similarity">
    <text evidence="2">Belongs to the cation transport ATPase (P-type) (TC 3.A.3) family. Type IIA subfamily.</text>
</comment>
<dbReference type="GO" id="GO:0030007">
    <property type="term" value="P:intracellular potassium ion homeostasis"/>
    <property type="evidence" value="ECO:0007669"/>
    <property type="project" value="TreeGrafter"/>
</dbReference>
<dbReference type="FunFam" id="3.40.50.1000:FF:000028">
    <property type="entry name" value="Calcium-transporting P-type ATPase, putative"/>
    <property type="match status" value="1"/>
</dbReference>
<keyword evidence="5" id="KW-0109">Calcium transport</keyword>
<dbReference type="SUPFAM" id="SSF81660">
    <property type="entry name" value="Metal cation-transporting ATPase, ATP-binding domain N"/>
    <property type="match status" value="1"/>
</dbReference>
<evidence type="ECO:0000256" key="3">
    <source>
        <dbReference type="ARBA" id="ARBA00012790"/>
    </source>
</evidence>
<keyword evidence="5" id="KW-0106">Calcium</keyword>
<keyword evidence="10" id="KW-1278">Translocase</keyword>
<dbReference type="GO" id="GO:0005391">
    <property type="term" value="F:P-type sodium:potassium-exchanging transporter activity"/>
    <property type="evidence" value="ECO:0007669"/>
    <property type="project" value="TreeGrafter"/>
</dbReference>
<evidence type="ECO:0000256" key="14">
    <source>
        <dbReference type="SAM" id="Phobius"/>
    </source>
</evidence>
<dbReference type="InterPro" id="IPR001757">
    <property type="entry name" value="P_typ_ATPase"/>
</dbReference>
<dbReference type="InterPro" id="IPR023214">
    <property type="entry name" value="HAD_sf"/>
</dbReference>
<feature type="transmembrane region" description="Helical" evidence="14">
    <location>
        <begin position="59"/>
        <end position="77"/>
    </location>
</feature>
<dbReference type="GO" id="GO:0036376">
    <property type="term" value="P:sodium ion export across plasma membrane"/>
    <property type="evidence" value="ECO:0007669"/>
    <property type="project" value="TreeGrafter"/>
</dbReference>
<dbReference type="SFLD" id="SFLDG00002">
    <property type="entry name" value="C1.7:_P-type_atpase_like"/>
    <property type="match status" value="1"/>
</dbReference>
<dbReference type="NCBIfam" id="TIGR01494">
    <property type="entry name" value="ATPase_P-type"/>
    <property type="match status" value="2"/>
</dbReference>